<gene>
    <name evidence="21" type="ORF">BSPP4475_19005</name>
</gene>
<keyword evidence="7 16" id="KW-0479">Metal-binding</keyword>
<keyword evidence="13 16" id="KW-0411">Iron-sulfur</keyword>
<evidence type="ECO:0000256" key="3">
    <source>
        <dbReference type="ARBA" id="ARBA00022485"/>
    </source>
</evidence>
<keyword evidence="11 16" id="KW-0408">Iron</keyword>
<dbReference type="InterPro" id="IPR017203">
    <property type="entry name" value="Sig_transdc_His_kinase_NreB"/>
</dbReference>
<feature type="binding site" evidence="16">
    <location>
        <position position="78"/>
    </location>
    <ligand>
        <name>[4Fe-4S] cluster</name>
        <dbReference type="ChEBI" id="CHEBI:49883"/>
    </ligand>
</feature>
<feature type="binding site" evidence="16">
    <location>
        <position position="66"/>
    </location>
    <ligand>
        <name>[4Fe-4S] cluster</name>
        <dbReference type="ChEBI" id="CHEBI:49883"/>
    </ligand>
</feature>
<dbReference type="GO" id="GO:0005737">
    <property type="term" value="C:cytoplasm"/>
    <property type="evidence" value="ECO:0007669"/>
    <property type="project" value="UniProtKB-SubCell"/>
</dbReference>
<dbReference type="Proteomes" id="UP001189619">
    <property type="component" value="Chromosome"/>
</dbReference>
<dbReference type="SUPFAM" id="SSF55785">
    <property type="entry name" value="PYP-like sensor domain (PAS domain)"/>
    <property type="match status" value="1"/>
</dbReference>
<evidence type="ECO:0000259" key="19">
    <source>
        <dbReference type="PROSITE" id="PS50112"/>
    </source>
</evidence>
<dbReference type="CDD" id="cd00130">
    <property type="entry name" value="PAS"/>
    <property type="match status" value="1"/>
</dbReference>
<evidence type="ECO:0000256" key="12">
    <source>
        <dbReference type="ARBA" id="ARBA00023012"/>
    </source>
</evidence>
<dbReference type="InterPro" id="IPR036890">
    <property type="entry name" value="HATPase_C_sf"/>
</dbReference>
<evidence type="ECO:0000256" key="14">
    <source>
        <dbReference type="ARBA" id="ARBA00024827"/>
    </source>
</evidence>
<keyword evidence="9 15" id="KW-0418">Kinase</keyword>
<keyword evidence="8 15" id="KW-0547">Nucleotide-binding</keyword>
<feature type="binding site" evidence="16">
    <location>
        <position position="63"/>
    </location>
    <ligand>
        <name>[4Fe-4S] cluster</name>
        <dbReference type="ChEBI" id="CHEBI:49883"/>
    </ligand>
</feature>
<evidence type="ECO:0000256" key="16">
    <source>
        <dbReference type="PIRSR" id="PIRSR037432-50"/>
    </source>
</evidence>
<dbReference type="InterPro" id="IPR005467">
    <property type="entry name" value="His_kinase_dom"/>
</dbReference>
<dbReference type="GO" id="GO:0005506">
    <property type="term" value="F:iron ion binding"/>
    <property type="evidence" value="ECO:0007669"/>
    <property type="project" value="InterPro"/>
</dbReference>
<dbReference type="Pfam" id="PF07730">
    <property type="entry name" value="HisKA_3"/>
    <property type="match status" value="1"/>
</dbReference>
<keyword evidence="5 17" id="KW-0597">Phosphoprotein</keyword>
<reference evidence="21" key="1">
    <citation type="submission" date="2023-07" db="EMBL/GenBank/DDBJ databases">
        <authorList>
            <person name="Ivanov I."/>
            <person name="Teneva D."/>
            <person name="Stoikov I."/>
        </authorList>
    </citation>
    <scope>NUCLEOTIDE SEQUENCE</scope>
    <source>
        <strain evidence="21">4475</strain>
    </source>
</reference>
<dbReference type="GO" id="GO:0000155">
    <property type="term" value="F:phosphorelay sensor kinase activity"/>
    <property type="evidence" value="ECO:0007669"/>
    <property type="project" value="InterPro"/>
</dbReference>
<evidence type="ECO:0000256" key="6">
    <source>
        <dbReference type="ARBA" id="ARBA00022679"/>
    </source>
</evidence>
<keyword evidence="10 15" id="KW-0067">ATP-binding</keyword>
<dbReference type="InterPro" id="IPR050482">
    <property type="entry name" value="Sensor_HK_TwoCompSys"/>
</dbReference>
<dbReference type="KEGG" id="bayd:BSPP4475_19005"/>
<evidence type="ECO:0000259" key="18">
    <source>
        <dbReference type="PROSITE" id="PS50109"/>
    </source>
</evidence>
<comment type="catalytic activity">
    <reaction evidence="1 15">
        <text>ATP + protein L-histidine = ADP + protein N-phospho-L-histidine.</text>
        <dbReference type="EC" id="2.7.13.3"/>
    </reaction>
</comment>
<dbReference type="InterPro" id="IPR000700">
    <property type="entry name" value="PAS-assoc_C"/>
</dbReference>
<evidence type="ECO:0000259" key="20">
    <source>
        <dbReference type="PROSITE" id="PS50113"/>
    </source>
</evidence>
<feature type="modified residue" description="Phosphohistidine; by autocatalysis" evidence="17">
    <location>
        <position position="162"/>
    </location>
</feature>
<evidence type="ECO:0000256" key="5">
    <source>
        <dbReference type="ARBA" id="ARBA00022553"/>
    </source>
</evidence>
<dbReference type="InterPro" id="IPR011712">
    <property type="entry name" value="Sig_transdc_His_kin_sub3_dim/P"/>
</dbReference>
<dbReference type="PROSITE" id="PS50113">
    <property type="entry name" value="PAC"/>
    <property type="match status" value="1"/>
</dbReference>
<dbReference type="SMART" id="SM00091">
    <property type="entry name" value="PAS"/>
    <property type="match status" value="1"/>
</dbReference>
<feature type="domain" description="PAC" evidence="20">
    <location>
        <begin position="89"/>
        <end position="139"/>
    </location>
</feature>
<dbReference type="InterPro" id="IPR004358">
    <property type="entry name" value="Sig_transdc_His_kin-like_C"/>
</dbReference>
<organism evidence="21 22">
    <name type="scientific">Brevibacillus aydinogluensis</name>
    <dbReference type="NCBI Taxonomy" id="927786"/>
    <lineage>
        <taxon>Bacteria</taxon>
        <taxon>Bacillati</taxon>
        <taxon>Bacillota</taxon>
        <taxon>Bacilli</taxon>
        <taxon>Bacillales</taxon>
        <taxon>Paenibacillaceae</taxon>
        <taxon>Brevibacillus</taxon>
    </lineage>
</organism>
<keyword evidence="3 16" id="KW-0004">4Fe-4S</keyword>
<sequence>MDAWMKKLGSSEEAFTLLSSVFANVSDAILVVDKEGMIVTANPALEKMSGWATEELIGKRHICELCLGMATCREEATCADCFFKQEQMPSFEMRLKTKDGRDYPVAASSAQLPEIDGGKMVLILRDMSDQQRAEKERYQHKLTNYVIQAQEEERKRISRELHDGVGQALYSILVGLNVVGQSKLSEPLRQHVADIQQMTAKAMEEVKRMALELRPSALDDLGLLPALRSLIKRFEKSFGLLIDLHVQGDRRRYPAVVETALYRIVQEAMTNAAKYAQADKLGIVFEDRDKELVVTVVDDGIGFDVERAQKKGTGLGLFGMKERAQLLGGTVDIRSAPGEGTTVIVRIPLAKEETEDGHSRPDRR</sequence>
<feature type="domain" description="Histidine kinase" evidence="18">
    <location>
        <begin position="261"/>
        <end position="351"/>
    </location>
</feature>
<evidence type="ECO:0000256" key="1">
    <source>
        <dbReference type="ARBA" id="ARBA00000085"/>
    </source>
</evidence>
<dbReference type="Gene3D" id="3.30.565.10">
    <property type="entry name" value="Histidine kinase-like ATPase, C-terminal domain"/>
    <property type="match status" value="1"/>
</dbReference>
<proteinExistence type="predicted"/>
<dbReference type="RefSeq" id="WP_171566089.1">
    <property type="nucleotide sequence ID" value="NZ_JAUSVZ010000017.1"/>
</dbReference>
<dbReference type="SUPFAM" id="SSF55874">
    <property type="entry name" value="ATPase domain of HSP90 chaperone/DNA topoisomerase II/histidine kinase"/>
    <property type="match status" value="1"/>
</dbReference>
<dbReference type="EMBL" id="OY569118">
    <property type="protein sequence ID" value="CAJ1004385.1"/>
    <property type="molecule type" value="Genomic_DNA"/>
</dbReference>
<dbReference type="PROSITE" id="PS50112">
    <property type="entry name" value="PAS"/>
    <property type="match status" value="1"/>
</dbReference>
<evidence type="ECO:0000256" key="2">
    <source>
        <dbReference type="ARBA" id="ARBA00004496"/>
    </source>
</evidence>
<feature type="domain" description="PAS" evidence="19">
    <location>
        <begin position="14"/>
        <end position="65"/>
    </location>
</feature>
<dbReference type="SMART" id="SM00387">
    <property type="entry name" value="HATPase_c"/>
    <property type="match status" value="1"/>
</dbReference>
<dbReference type="Pfam" id="PF13426">
    <property type="entry name" value="PAS_9"/>
    <property type="match status" value="1"/>
</dbReference>
<keyword evidence="22" id="KW-1185">Reference proteome</keyword>
<protein>
    <recommendedName>
        <fullName evidence="15">Sensor histidine kinase</fullName>
        <ecNumber evidence="15">2.7.13.3</ecNumber>
    </recommendedName>
</protein>
<evidence type="ECO:0000256" key="9">
    <source>
        <dbReference type="ARBA" id="ARBA00022777"/>
    </source>
</evidence>
<evidence type="ECO:0000313" key="22">
    <source>
        <dbReference type="Proteomes" id="UP001189619"/>
    </source>
</evidence>
<feature type="binding site" evidence="16">
    <location>
        <position position="81"/>
    </location>
    <ligand>
        <name>[4Fe-4S] cluster</name>
        <dbReference type="ChEBI" id="CHEBI:49883"/>
    </ligand>
</feature>
<dbReference type="Pfam" id="PF02518">
    <property type="entry name" value="HATPase_c"/>
    <property type="match status" value="1"/>
</dbReference>
<dbReference type="PRINTS" id="PR00344">
    <property type="entry name" value="BCTRLSENSOR"/>
</dbReference>
<dbReference type="Gene3D" id="1.20.5.1930">
    <property type="match status" value="1"/>
</dbReference>
<dbReference type="GO" id="GO:0046983">
    <property type="term" value="F:protein dimerization activity"/>
    <property type="evidence" value="ECO:0007669"/>
    <property type="project" value="InterPro"/>
</dbReference>
<comment type="function">
    <text evidence="14">Member of the two-component regulatory system NreB/NreC involved in the control of dissimilatory nitrate/nitrite reduction in response to oxygen. NreB functions as a direct oxygen sensor histidine kinase which is autophosphorylated, in the absence of oxygen, probably at the conserved histidine residue, and transfers its phosphate group probably to a conserved aspartate residue of NreC. NreB/NreC activates the expression of the nitrate (narGHJI) and nitrite (nir) reductase operons, as well as the putative nitrate transporter gene narT.</text>
</comment>
<comment type="subcellular location">
    <subcellularLocation>
        <location evidence="2">Cytoplasm</location>
    </subcellularLocation>
</comment>
<keyword evidence="4" id="KW-0963">Cytoplasm</keyword>
<dbReference type="InterPro" id="IPR003594">
    <property type="entry name" value="HATPase_dom"/>
</dbReference>
<accession>A0AA48MBX5</accession>
<evidence type="ECO:0000313" key="21">
    <source>
        <dbReference type="EMBL" id="CAJ1004385.1"/>
    </source>
</evidence>
<dbReference type="GO" id="GO:0051539">
    <property type="term" value="F:4 iron, 4 sulfur cluster binding"/>
    <property type="evidence" value="ECO:0007669"/>
    <property type="project" value="UniProtKB-KW"/>
</dbReference>
<evidence type="ECO:0000256" key="17">
    <source>
        <dbReference type="PIRSR" id="PIRSR037432-51"/>
    </source>
</evidence>
<evidence type="ECO:0000256" key="15">
    <source>
        <dbReference type="PIRNR" id="PIRNR037432"/>
    </source>
</evidence>
<dbReference type="InterPro" id="IPR035965">
    <property type="entry name" value="PAS-like_dom_sf"/>
</dbReference>
<evidence type="ECO:0000256" key="7">
    <source>
        <dbReference type="ARBA" id="ARBA00022723"/>
    </source>
</evidence>
<keyword evidence="6 15" id="KW-0808">Transferase</keyword>
<comment type="PTM">
    <text evidence="17">Autophosphorylated.</text>
</comment>
<dbReference type="CDD" id="cd16917">
    <property type="entry name" value="HATPase_UhpB-NarQ-NarX-like"/>
    <property type="match status" value="1"/>
</dbReference>
<dbReference type="PIRSF" id="PIRSF037432">
    <property type="entry name" value="STHK_NreB"/>
    <property type="match status" value="1"/>
</dbReference>
<evidence type="ECO:0000256" key="8">
    <source>
        <dbReference type="ARBA" id="ARBA00022741"/>
    </source>
</evidence>
<dbReference type="PANTHER" id="PTHR24421:SF10">
    <property type="entry name" value="NITRATE_NITRITE SENSOR PROTEIN NARQ"/>
    <property type="match status" value="1"/>
</dbReference>
<dbReference type="PROSITE" id="PS50109">
    <property type="entry name" value="HIS_KIN"/>
    <property type="match status" value="1"/>
</dbReference>
<evidence type="ECO:0000256" key="13">
    <source>
        <dbReference type="ARBA" id="ARBA00023014"/>
    </source>
</evidence>
<comment type="cofactor">
    <cofactor evidence="16">
        <name>[4Fe-4S] cluster</name>
        <dbReference type="ChEBI" id="CHEBI:49883"/>
    </cofactor>
    <text evidence="16">Binds 1 [4Fe-4S] cluster.</text>
</comment>
<dbReference type="Gene3D" id="3.30.450.20">
    <property type="entry name" value="PAS domain"/>
    <property type="match status" value="1"/>
</dbReference>
<dbReference type="AlphaFoldDB" id="A0AA48MBX5"/>
<name>A0AA48MBX5_9BACL</name>
<dbReference type="PANTHER" id="PTHR24421">
    <property type="entry name" value="NITRATE/NITRITE SENSOR PROTEIN NARX-RELATED"/>
    <property type="match status" value="1"/>
</dbReference>
<evidence type="ECO:0000256" key="11">
    <source>
        <dbReference type="ARBA" id="ARBA00023004"/>
    </source>
</evidence>
<keyword evidence="12 15" id="KW-0902">Two-component regulatory system</keyword>
<dbReference type="NCBIfam" id="TIGR00229">
    <property type="entry name" value="sensory_box"/>
    <property type="match status" value="1"/>
</dbReference>
<dbReference type="InterPro" id="IPR000014">
    <property type="entry name" value="PAS"/>
</dbReference>
<evidence type="ECO:0000256" key="10">
    <source>
        <dbReference type="ARBA" id="ARBA00022840"/>
    </source>
</evidence>
<dbReference type="GO" id="GO:0005524">
    <property type="term" value="F:ATP binding"/>
    <property type="evidence" value="ECO:0007669"/>
    <property type="project" value="UniProtKB-KW"/>
</dbReference>
<dbReference type="GO" id="GO:0016020">
    <property type="term" value="C:membrane"/>
    <property type="evidence" value="ECO:0007669"/>
    <property type="project" value="InterPro"/>
</dbReference>
<evidence type="ECO:0000256" key="4">
    <source>
        <dbReference type="ARBA" id="ARBA00022490"/>
    </source>
</evidence>
<dbReference type="EC" id="2.7.13.3" evidence="15"/>